<organism evidence="4 5">
    <name type="scientific">Haladaptatus pallidirubidus</name>
    <dbReference type="NCBI Taxonomy" id="1008152"/>
    <lineage>
        <taxon>Archaea</taxon>
        <taxon>Methanobacteriati</taxon>
        <taxon>Methanobacteriota</taxon>
        <taxon>Stenosarchaea group</taxon>
        <taxon>Halobacteria</taxon>
        <taxon>Halobacteriales</taxon>
        <taxon>Haladaptataceae</taxon>
        <taxon>Haladaptatus</taxon>
    </lineage>
</organism>
<dbReference type="PROSITE" id="PS51186">
    <property type="entry name" value="GNAT"/>
    <property type="match status" value="1"/>
</dbReference>
<dbReference type="Gene3D" id="3.40.630.30">
    <property type="match status" value="1"/>
</dbReference>
<gene>
    <name evidence="4" type="ORF">GCM10025751_15060</name>
</gene>
<dbReference type="InterPro" id="IPR016181">
    <property type="entry name" value="Acyl_CoA_acyltransferase"/>
</dbReference>
<dbReference type="PANTHER" id="PTHR43877">
    <property type="entry name" value="AMINOALKYLPHOSPHONATE N-ACETYLTRANSFERASE-RELATED-RELATED"/>
    <property type="match status" value="1"/>
</dbReference>
<comment type="caution">
    <text evidence="4">The sequence shown here is derived from an EMBL/GenBank/DDBJ whole genome shotgun (WGS) entry which is preliminary data.</text>
</comment>
<dbReference type="GO" id="GO:0016747">
    <property type="term" value="F:acyltransferase activity, transferring groups other than amino-acyl groups"/>
    <property type="evidence" value="ECO:0007669"/>
    <property type="project" value="InterPro"/>
</dbReference>
<dbReference type="Proteomes" id="UP001501729">
    <property type="component" value="Unassembled WGS sequence"/>
</dbReference>
<dbReference type="EMBL" id="BAABKX010000001">
    <property type="protein sequence ID" value="GAA5046161.1"/>
    <property type="molecule type" value="Genomic_DNA"/>
</dbReference>
<evidence type="ECO:0000256" key="2">
    <source>
        <dbReference type="ARBA" id="ARBA00023315"/>
    </source>
</evidence>
<dbReference type="GeneID" id="68612095"/>
<keyword evidence="1" id="KW-0808">Transferase</keyword>
<sequence>MIRAATRDDLSRLKRIREWLPEPTPRLLETALTGLGFVFVSTAEGRPVGYVLMLISDDAYIAELVVDSAHRREGRATELLKTAIETAEKRGCDHVSLTVHEENEAAQALYESLGFELWRTESDYYADGGTALVFGKKY</sequence>
<keyword evidence="5" id="KW-1185">Reference proteome</keyword>
<accession>A0AAV3UFA4</accession>
<evidence type="ECO:0000313" key="4">
    <source>
        <dbReference type="EMBL" id="GAA5046161.1"/>
    </source>
</evidence>
<evidence type="ECO:0000259" key="3">
    <source>
        <dbReference type="PROSITE" id="PS51186"/>
    </source>
</evidence>
<dbReference type="InterPro" id="IPR050832">
    <property type="entry name" value="Bact_Acetyltransf"/>
</dbReference>
<dbReference type="AlphaFoldDB" id="A0AAV3UFA4"/>
<protein>
    <recommendedName>
        <fullName evidence="3">N-acetyltransferase domain-containing protein</fullName>
    </recommendedName>
</protein>
<reference evidence="4 5" key="1">
    <citation type="journal article" date="2019" name="Int. J. Syst. Evol. Microbiol.">
        <title>The Global Catalogue of Microorganisms (GCM) 10K type strain sequencing project: providing services to taxonomists for standard genome sequencing and annotation.</title>
        <authorList>
            <consortium name="The Broad Institute Genomics Platform"/>
            <consortium name="The Broad Institute Genome Sequencing Center for Infectious Disease"/>
            <person name="Wu L."/>
            <person name="Ma J."/>
        </authorList>
    </citation>
    <scope>NUCLEOTIDE SEQUENCE [LARGE SCALE GENOMIC DNA]</scope>
    <source>
        <strain evidence="4 5">JCM 17504</strain>
    </source>
</reference>
<name>A0AAV3UFA4_9EURY</name>
<dbReference type="RefSeq" id="WP_227776289.1">
    <property type="nucleotide sequence ID" value="NZ_BAABKX010000001.1"/>
</dbReference>
<keyword evidence="2" id="KW-0012">Acyltransferase</keyword>
<evidence type="ECO:0000256" key="1">
    <source>
        <dbReference type="ARBA" id="ARBA00022679"/>
    </source>
</evidence>
<evidence type="ECO:0000313" key="5">
    <source>
        <dbReference type="Proteomes" id="UP001501729"/>
    </source>
</evidence>
<dbReference type="SUPFAM" id="SSF55729">
    <property type="entry name" value="Acyl-CoA N-acyltransferases (Nat)"/>
    <property type="match status" value="1"/>
</dbReference>
<dbReference type="InterPro" id="IPR000182">
    <property type="entry name" value="GNAT_dom"/>
</dbReference>
<dbReference type="Pfam" id="PF00583">
    <property type="entry name" value="Acetyltransf_1"/>
    <property type="match status" value="1"/>
</dbReference>
<dbReference type="PANTHER" id="PTHR43877:SF1">
    <property type="entry name" value="ACETYLTRANSFERASE"/>
    <property type="match status" value="1"/>
</dbReference>
<dbReference type="CDD" id="cd04301">
    <property type="entry name" value="NAT_SF"/>
    <property type="match status" value="1"/>
</dbReference>
<proteinExistence type="predicted"/>
<feature type="domain" description="N-acetyltransferase" evidence="3">
    <location>
        <begin position="1"/>
        <end position="138"/>
    </location>
</feature>